<dbReference type="eggNOG" id="ENOG502TIW5">
    <property type="taxonomic scope" value="Eukaryota"/>
</dbReference>
<reference evidence="2" key="1">
    <citation type="submission" date="2016-11" db="UniProtKB">
        <authorList>
            <consortium name="WormBaseParasite"/>
        </authorList>
    </citation>
    <scope>IDENTIFICATION</scope>
</reference>
<evidence type="ECO:0000313" key="1">
    <source>
        <dbReference type="Proteomes" id="UP000095282"/>
    </source>
</evidence>
<accession>A0A1I7U0Y4</accession>
<protein>
    <submittedName>
        <fullName evidence="2">FTH domain-containing protein</fullName>
    </submittedName>
</protein>
<keyword evidence="1" id="KW-1185">Reference proteome</keyword>
<dbReference type="WBParaSite" id="Csp11.Scaffold629.g13758.t1">
    <property type="protein sequence ID" value="Csp11.Scaffold629.g13758.t1"/>
    <property type="gene ID" value="Csp11.Scaffold629.g13758"/>
</dbReference>
<proteinExistence type="predicted"/>
<organism evidence="1 2">
    <name type="scientific">Caenorhabditis tropicalis</name>
    <dbReference type="NCBI Taxonomy" id="1561998"/>
    <lineage>
        <taxon>Eukaryota</taxon>
        <taxon>Metazoa</taxon>
        <taxon>Ecdysozoa</taxon>
        <taxon>Nematoda</taxon>
        <taxon>Chromadorea</taxon>
        <taxon>Rhabditida</taxon>
        <taxon>Rhabditina</taxon>
        <taxon>Rhabditomorpha</taxon>
        <taxon>Rhabditoidea</taxon>
        <taxon>Rhabditidae</taxon>
        <taxon>Peloderinae</taxon>
        <taxon>Caenorhabditis</taxon>
    </lineage>
</organism>
<name>A0A1I7U0Y4_9PELO</name>
<dbReference type="Proteomes" id="UP000095282">
    <property type="component" value="Unplaced"/>
</dbReference>
<evidence type="ECO:0000313" key="2">
    <source>
        <dbReference type="WBParaSite" id="Csp11.Scaffold629.g13758.t1"/>
    </source>
</evidence>
<dbReference type="AlphaFoldDB" id="A0A1I7U0Y4"/>
<sequence>MPSENREYISIGCSHYFSAGFSRKEAFELLTRSHENHPERFPTVDFCEIDFWYRSFEKGNVDYSQEFVLNEIEASLAGINTIPLSKIVSELNVDDERTLSRMLRNFHNHIYQPDRQILEKLEFNLRPNSVYFFKKNYFPNNTYRTTWTDRENDCEVKKNGVVSILNENFITAALKEFRESIEISEVKIKNLEIKCNLETVDETNRELFIAGIFEVLSNLKRKLHVERFEFSFKNLEEMNALLDCIKIGPLTKLKLDTPELVFNFGQAAPLKSHFSHIEWFSSSNSAIEAPLACFTHLKYIFVERHAVDVEEMKAHMNKIQYDGQRHVFYIKAQFDQRTVSTALQPDVSMIDDEDNGDITGRLRIPGSTTHQIEFTISRMIEFKISKITRQ</sequence>